<evidence type="ECO:0000259" key="2">
    <source>
        <dbReference type="Pfam" id="PF20249"/>
    </source>
</evidence>
<dbReference type="InterPro" id="IPR048126">
    <property type="entry name" value="Toxin_VasX"/>
</dbReference>
<gene>
    <name evidence="3" type="ORF">FCH32_16485</name>
</gene>
<dbReference type="CDD" id="cd20707">
    <property type="entry name" value="MIX_III"/>
    <property type="match status" value="1"/>
</dbReference>
<reference evidence="3 4" key="1">
    <citation type="submission" date="2019-05" db="EMBL/GenBank/DDBJ databases">
        <title>Draft genomes of bacterial isolates retrieved from different Forrest soils.</title>
        <authorList>
            <person name="Soares-Castro P."/>
            <person name="Santos P.M."/>
        </authorList>
    </citation>
    <scope>NUCLEOTIDE SEQUENCE [LARGE SCALE GENOMIC DNA]</scope>
    <source>
        <strain evidence="3 4">UMG736</strain>
    </source>
</reference>
<keyword evidence="1" id="KW-0812">Transmembrane</keyword>
<dbReference type="NCBIfam" id="NF041559">
    <property type="entry name" value="BTH_I2691_fam"/>
    <property type="match status" value="1"/>
</dbReference>
<dbReference type="RefSeq" id="WP_174361212.1">
    <property type="nucleotide sequence ID" value="NZ_SUQN01000006.1"/>
</dbReference>
<feature type="transmembrane region" description="Helical" evidence="1">
    <location>
        <begin position="821"/>
        <end position="841"/>
    </location>
</feature>
<name>A0ABD6MBJ2_9ENTR</name>
<feature type="transmembrane region" description="Helical" evidence="1">
    <location>
        <begin position="786"/>
        <end position="809"/>
    </location>
</feature>
<dbReference type="Proteomes" id="UP000729009">
    <property type="component" value="Unassembled WGS sequence"/>
</dbReference>
<evidence type="ECO:0000313" key="4">
    <source>
        <dbReference type="Proteomes" id="UP000729009"/>
    </source>
</evidence>
<keyword evidence="4" id="KW-1185">Reference proteome</keyword>
<evidence type="ECO:0000313" key="3">
    <source>
        <dbReference type="EMBL" id="NTZ51877.1"/>
    </source>
</evidence>
<dbReference type="EMBL" id="SUQN01000006">
    <property type="protein sequence ID" value="NTZ51877.1"/>
    <property type="molecule type" value="Genomic_DNA"/>
</dbReference>
<keyword evidence="1" id="KW-0472">Membrane</keyword>
<accession>A0ABD6MBJ2</accession>
<dbReference type="Pfam" id="PF20249">
    <property type="entry name" value="VasX_N"/>
    <property type="match status" value="1"/>
</dbReference>
<proteinExistence type="predicted"/>
<dbReference type="InterPro" id="IPR046864">
    <property type="entry name" value="VasX_N"/>
</dbReference>
<dbReference type="AlphaFoldDB" id="A0ABD6MBJ2"/>
<keyword evidence="1" id="KW-1133">Transmembrane helix</keyword>
<comment type="caution">
    <text evidence="3">The sequence shown here is derived from an EMBL/GenBank/DDBJ whole genome shotgun (WGS) entry which is preliminary data.</text>
</comment>
<organism evidence="3 4">
    <name type="scientific">Citrobacter gillenii</name>
    <dbReference type="NCBI Taxonomy" id="67828"/>
    <lineage>
        <taxon>Bacteria</taxon>
        <taxon>Pseudomonadati</taxon>
        <taxon>Pseudomonadota</taxon>
        <taxon>Gammaproteobacteria</taxon>
        <taxon>Enterobacterales</taxon>
        <taxon>Enterobacteriaceae</taxon>
        <taxon>Citrobacter</taxon>
        <taxon>Citrobacter freundii complex</taxon>
    </lineage>
</organism>
<feature type="domain" description="Toxin VasX N-terminal region" evidence="2">
    <location>
        <begin position="24"/>
        <end position="175"/>
    </location>
</feature>
<sequence length="1030" mass="113185">MGLREELNRNRVASLQAASYPTGCRVCERKGVPVYPLRVAAVPRGQAGSTWRPEVPEQDVQLSGDEFKYALRTLRMGYLYVLLDKIVWHGYEVTADGCMRQFEALLMPEGDTVEPLAQMCRMTNHDVIAGFINIDNTCYSEAWLAFSRYPWSPDVLKGYQDGSRPDSRFTKIILSKEGQVSGDGCFALDESLSTLKANVAEFNSENFQNIEQVEGDDVGGVHGFYPRTNPEKQDALSYQIFRLSQEYHCTVMAVPLADEMGIIQELNNARMQLTESIQAYIERPEVLHQYVISQAITQYLEKIKSDITAQSGPLVESTGPSIGGYGPKAIPQEDVAAEAFARKYARLLKSYKEPVRADFDRQFDSKFTWPLQRLNDVDTDLAAWYQSVLWQNILTNDYAPETCIADWAAQMLSLSACLQGGAMGEATDKVWHQWLQTSDSPAWLGFTGMKTSLTALVFSGANVYGDLKAAATSDEFGRYLKSAAIKQGWASRLLAAAGSFSRLNKTLNEATRKSYLAMTQAAMLTAGESTVVLEYETTFRKLKRHLKNNETLRQSLSVNNATFKDTGYRGGGARVVDELMSMRGKALDTPIRVRYSAPGTLEQLRAELPYLNMGKTPFNNPAMVSEIHDLFISDLSLQGKGLAGPVVKASYAQLAVWHERGMRLISGDSAGLMLGAGLMALQVANWSDLLERLETSGGSDVDVVADISINNLLLIEGFTELSGFASKLALKQNWAVLSKAQQIPSLVRFGAVLGGMAAIVEGMRNWKHGTDAYDAGDINAGRIHRASAITSIIAGGISSGFGFTGVFALTSSTGLMGLGPAGWATLLIIAGVTLAFIANELRTTAFEHWLRRSCFGIPASEFHGFVWRAWSLEDLAESVVEYRAIVSGMVADIAFASALDVVTGNTTIDAVAHRRLDFRVSLPGWQEERSGWSLTLTGGSQVLFAESSDVPGVENHRQSSSPQGYYKYAYRIEGADNKDEKVTKPKSLSVIVSIWVKEFSTPEATLVVAYWPDKSDPHYQLGLTVSAKRD</sequence>
<evidence type="ECO:0000256" key="1">
    <source>
        <dbReference type="SAM" id="Phobius"/>
    </source>
</evidence>
<protein>
    <recommendedName>
        <fullName evidence="2">Toxin VasX N-terminal region domain-containing protein</fullName>
    </recommendedName>
</protein>